<name>K3X7I8_GLOUD</name>
<evidence type="ECO:0000313" key="1">
    <source>
        <dbReference type="EnsemblProtists" id="PYU1_T013187"/>
    </source>
</evidence>
<accession>K3X7I8</accession>
<dbReference type="HOGENOM" id="CLU_2745648_0_0_1"/>
<reference evidence="2" key="2">
    <citation type="submission" date="2010-04" db="EMBL/GenBank/DDBJ databases">
        <authorList>
            <person name="Buell R."/>
            <person name="Hamilton J."/>
            <person name="Hostetler J."/>
        </authorList>
    </citation>
    <scope>NUCLEOTIDE SEQUENCE [LARGE SCALE GENOMIC DNA]</scope>
    <source>
        <strain evidence="2">DAOM:BR144</strain>
    </source>
</reference>
<protein>
    <submittedName>
        <fullName evidence="1">Uncharacterized protein</fullName>
    </submittedName>
</protein>
<dbReference type="EnsemblProtists" id="PYU1_T013187">
    <property type="protein sequence ID" value="PYU1_T013187"/>
    <property type="gene ID" value="PYU1_G013160"/>
</dbReference>
<evidence type="ECO:0000313" key="2">
    <source>
        <dbReference type="Proteomes" id="UP000019132"/>
    </source>
</evidence>
<dbReference type="STRING" id="431595.K3X7I8"/>
<organism evidence="1 2">
    <name type="scientific">Globisporangium ultimum (strain ATCC 200006 / CBS 805.95 / DAOM BR144)</name>
    <name type="common">Pythium ultimum</name>
    <dbReference type="NCBI Taxonomy" id="431595"/>
    <lineage>
        <taxon>Eukaryota</taxon>
        <taxon>Sar</taxon>
        <taxon>Stramenopiles</taxon>
        <taxon>Oomycota</taxon>
        <taxon>Peronosporomycetes</taxon>
        <taxon>Pythiales</taxon>
        <taxon>Pythiaceae</taxon>
        <taxon>Globisporangium</taxon>
    </lineage>
</organism>
<dbReference type="EMBL" id="GL376577">
    <property type="status" value="NOT_ANNOTATED_CDS"/>
    <property type="molecule type" value="Genomic_DNA"/>
</dbReference>
<dbReference type="VEuPathDB" id="FungiDB:PYU1_G013160"/>
<dbReference type="AlphaFoldDB" id="K3X7I8"/>
<dbReference type="Proteomes" id="UP000019132">
    <property type="component" value="Unassembled WGS sequence"/>
</dbReference>
<reference evidence="2" key="1">
    <citation type="journal article" date="2010" name="Genome Biol.">
        <title>Genome sequence of the necrotrophic plant pathogen Pythium ultimum reveals original pathogenicity mechanisms and effector repertoire.</title>
        <authorList>
            <person name="Levesque C.A."/>
            <person name="Brouwer H."/>
            <person name="Cano L."/>
            <person name="Hamilton J.P."/>
            <person name="Holt C."/>
            <person name="Huitema E."/>
            <person name="Raffaele S."/>
            <person name="Robideau G.P."/>
            <person name="Thines M."/>
            <person name="Win J."/>
            <person name="Zerillo M.M."/>
            <person name="Beakes G.W."/>
            <person name="Boore J.L."/>
            <person name="Busam D."/>
            <person name="Dumas B."/>
            <person name="Ferriera S."/>
            <person name="Fuerstenberg S.I."/>
            <person name="Gachon C.M."/>
            <person name="Gaulin E."/>
            <person name="Govers F."/>
            <person name="Grenville-Briggs L."/>
            <person name="Horner N."/>
            <person name="Hostetler J."/>
            <person name="Jiang R.H."/>
            <person name="Johnson J."/>
            <person name="Krajaejun T."/>
            <person name="Lin H."/>
            <person name="Meijer H.J."/>
            <person name="Moore B."/>
            <person name="Morris P."/>
            <person name="Phuntmart V."/>
            <person name="Puiu D."/>
            <person name="Shetty J."/>
            <person name="Stajich J.E."/>
            <person name="Tripathy S."/>
            <person name="Wawra S."/>
            <person name="van West P."/>
            <person name="Whitty B.R."/>
            <person name="Coutinho P.M."/>
            <person name="Henrissat B."/>
            <person name="Martin F."/>
            <person name="Thomas P.D."/>
            <person name="Tyler B.M."/>
            <person name="De Vries R.P."/>
            <person name="Kamoun S."/>
            <person name="Yandell M."/>
            <person name="Tisserat N."/>
            <person name="Buell C.R."/>
        </authorList>
    </citation>
    <scope>NUCLEOTIDE SEQUENCE</scope>
    <source>
        <strain evidence="2">DAOM:BR144</strain>
    </source>
</reference>
<reference evidence="1" key="3">
    <citation type="submission" date="2015-02" db="UniProtKB">
        <authorList>
            <consortium name="EnsemblProtists"/>
        </authorList>
    </citation>
    <scope>IDENTIFICATION</scope>
    <source>
        <strain evidence="1">DAOM BR144</strain>
    </source>
</reference>
<keyword evidence="2" id="KW-1185">Reference proteome</keyword>
<dbReference type="InParanoid" id="K3X7I8"/>
<sequence length="71" mass="7916">MVDASQLLSIAQLDALRELPIVDQSMSNPAIREMLTKIDSSGNRMKELEKALLDRTFASFMYQALDAVDAK</sequence>
<proteinExistence type="predicted"/>
<dbReference type="eggNOG" id="KOG2857">
    <property type="taxonomic scope" value="Eukaryota"/>
</dbReference>